<keyword evidence="3 5" id="KW-1133">Transmembrane helix</keyword>
<sequence>MHSFLPGVPAWAFTALAVLVTTAVNLAGGKSIARAAAAVVIAEVAVLGIVLVGALAVLATSGARQGLAAPFVGVGGFSGTAVIGTVSIAAMAYLGFDAIATFAEESAGGAKAVGKAMLACLVIAGLLFLLQSYVIQLLTPATPAALAADPSSEGTLFYDVIRTQVAPWLATLLAVAKAIGASFAGMMGLAAGSRVVMTMARDDRFPRAFSRVTARTGSPALATTLVTAVTLVLAVWAAYAPDGLDLLASTVSIGALSAFILLHASVIGYFAVRRRSGRRVLHIAVPALAIVVLGVIVVFASRNALLVGAGWFVIGAVAATVQYARGRRRGVAR</sequence>
<dbReference type="GO" id="GO:0055085">
    <property type="term" value="P:transmembrane transport"/>
    <property type="evidence" value="ECO:0007669"/>
    <property type="project" value="InterPro"/>
</dbReference>
<evidence type="ECO:0000313" key="7">
    <source>
        <dbReference type="EMBL" id="QGF22586.1"/>
    </source>
</evidence>
<feature type="transmembrane region" description="Helical" evidence="5">
    <location>
        <begin position="71"/>
        <end position="96"/>
    </location>
</feature>
<dbReference type="Pfam" id="PF00324">
    <property type="entry name" value="AA_permease"/>
    <property type="match status" value="1"/>
</dbReference>
<keyword evidence="2 5" id="KW-0812">Transmembrane</keyword>
<evidence type="ECO:0000313" key="8">
    <source>
        <dbReference type="Proteomes" id="UP000386847"/>
    </source>
</evidence>
<reference evidence="7 8" key="1">
    <citation type="submission" date="2019-10" db="EMBL/GenBank/DDBJ databases">
        <title>Genomic analysis of Raineyella sp. CBA3103.</title>
        <authorList>
            <person name="Roh S.W."/>
        </authorList>
    </citation>
    <scope>NUCLEOTIDE SEQUENCE [LARGE SCALE GENOMIC DNA]</scope>
    <source>
        <strain evidence="7 8">CBA3103</strain>
    </source>
</reference>
<evidence type="ECO:0000259" key="6">
    <source>
        <dbReference type="Pfam" id="PF00324"/>
    </source>
</evidence>
<organism evidence="7 8">
    <name type="scientific">Raineyella fluvialis</name>
    <dbReference type="NCBI Taxonomy" id="2662261"/>
    <lineage>
        <taxon>Bacteria</taxon>
        <taxon>Bacillati</taxon>
        <taxon>Actinomycetota</taxon>
        <taxon>Actinomycetes</taxon>
        <taxon>Propionibacteriales</taxon>
        <taxon>Propionibacteriaceae</taxon>
        <taxon>Raineyella</taxon>
    </lineage>
</organism>
<feature type="transmembrane region" description="Helical" evidence="5">
    <location>
        <begin position="6"/>
        <end position="28"/>
    </location>
</feature>
<feature type="transmembrane region" description="Helical" evidence="5">
    <location>
        <begin position="168"/>
        <end position="197"/>
    </location>
</feature>
<feature type="domain" description="Amino acid permease/ SLC12A" evidence="6">
    <location>
        <begin position="5"/>
        <end position="316"/>
    </location>
</feature>
<dbReference type="KEGG" id="rain:Rai3103_01580"/>
<dbReference type="EMBL" id="CP045725">
    <property type="protein sequence ID" value="QGF22586.1"/>
    <property type="molecule type" value="Genomic_DNA"/>
</dbReference>
<feature type="transmembrane region" description="Helical" evidence="5">
    <location>
        <begin position="116"/>
        <end position="135"/>
    </location>
</feature>
<keyword evidence="4 5" id="KW-0472">Membrane</keyword>
<name>A0A5Q2FEA5_9ACTN</name>
<comment type="subcellular location">
    <subcellularLocation>
        <location evidence="1">Membrane</location>
        <topology evidence="1">Multi-pass membrane protein</topology>
    </subcellularLocation>
</comment>
<dbReference type="PIRSF" id="PIRSF006060">
    <property type="entry name" value="AA_transporter"/>
    <property type="match status" value="1"/>
</dbReference>
<evidence type="ECO:0000256" key="4">
    <source>
        <dbReference type="ARBA" id="ARBA00023136"/>
    </source>
</evidence>
<dbReference type="InterPro" id="IPR004841">
    <property type="entry name" value="AA-permease/SLC12A_dom"/>
</dbReference>
<evidence type="ECO:0000256" key="3">
    <source>
        <dbReference type="ARBA" id="ARBA00022989"/>
    </source>
</evidence>
<feature type="transmembrane region" description="Helical" evidence="5">
    <location>
        <begin position="218"/>
        <end position="239"/>
    </location>
</feature>
<dbReference type="Gene3D" id="1.20.1740.10">
    <property type="entry name" value="Amino acid/polyamine transporter I"/>
    <property type="match status" value="1"/>
</dbReference>
<evidence type="ECO:0000256" key="5">
    <source>
        <dbReference type="SAM" id="Phobius"/>
    </source>
</evidence>
<dbReference type="Proteomes" id="UP000386847">
    <property type="component" value="Chromosome"/>
</dbReference>
<protein>
    <submittedName>
        <fullName evidence="7">Amino acid permease</fullName>
    </submittedName>
</protein>
<accession>A0A5Q2FEA5</accession>
<dbReference type="AlphaFoldDB" id="A0A5Q2FEA5"/>
<feature type="transmembrane region" description="Helical" evidence="5">
    <location>
        <begin position="251"/>
        <end position="272"/>
    </location>
</feature>
<proteinExistence type="predicted"/>
<feature type="transmembrane region" description="Helical" evidence="5">
    <location>
        <begin position="35"/>
        <end position="59"/>
    </location>
</feature>
<feature type="transmembrane region" description="Helical" evidence="5">
    <location>
        <begin position="279"/>
        <end position="299"/>
    </location>
</feature>
<evidence type="ECO:0000256" key="1">
    <source>
        <dbReference type="ARBA" id="ARBA00004141"/>
    </source>
</evidence>
<keyword evidence="8" id="KW-1185">Reference proteome</keyword>
<feature type="transmembrane region" description="Helical" evidence="5">
    <location>
        <begin position="305"/>
        <end position="324"/>
    </location>
</feature>
<evidence type="ECO:0000256" key="2">
    <source>
        <dbReference type="ARBA" id="ARBA00022692"/>
    </source>
</evidence>
<gene>
    <name evidence="7" type="ORF">Rai3103_01580</name>
</gene>
<dbReference type="InterPro" id="IPR050367">
    <property type="entry name" value="APC_superfamily"/>
</dbReference>
<dbReference type="GO" id="GO:0016020">
    <property type="term" value="C:membrane"/>
    <property type="evidence" value="ECO:0007669"/>
    <property type="project" value="UniProtKB-SubCell"/>
</dbReference>
<dbReference type="PANTHER" id="PTHR42770:SF16">
    <property type="entry name" value="AMINO ACID PERMEASE"/>
    <property type="match status" value="1"/>
</dbReference>
<dbReference type="PANTHER" id="PTHR42770">
    <property type="entry name" value="AMINO ACID TRANSPORTER-RELATED"/>
    <property type="match status" value="1"/>
</dbReference>